<sequence length="249" mass="25581">MTDRHGAPVGGSGSGPLPTRALARESTRALRLVAAGQWRPTPADAEAAVAVLGRLTAPLPVRRAAAARTRATDRDRRLQRVLRTVLHRLDAGAVSPSAAALLAAVARALLPWHGVPNPPAAAAAPGYGAGPGASVGVASTPTGAGEALLPGLIAVFSALAAPSPPGVVPLTPPAEPWQVRYEGRFRRHGHPAPGVWTARTVRCPGCEGTTGPWTVTCDWVRIALGCPCGVVTRDHGAAFSEVWLLLPDV</sequence>
<reference evidence="1 2" key="1">
    <citation type="submission" date="2024-06" db="EMBL/GenBank/DDBJ databases">
        <title>The Natural Products Discovery Center: Release of the First 8490 Sequenced Strains for Exploring Actinobacteria Biosynthetic Diversity.</title>
        <authorList>
            <person name="Kalkreuter E."/>
            <person name="Kautsar S.A."/>
            <person name="Yang D."/>
            <person name="Bader C.D."/>
            <person name="Teijaro C.N."/>
            <person name="Fluegel L."/>
            <person name="Davis C.M."/>
            <person name="Simpson J.R."/>
            <person name="Lauterbach L."/>
            <person name="Steele A.D."/>
            <person name="Gui C."/>
            <person name="Meng S."/>
            <person name="Li G."/>
            <person name="Viehrig K."/>
            <person name="Ye F."/>
            <person name="Su P."/>
            <person name="Kiefer A.F."/>
            <person name="Nichols A."/>
            <person name="Cepeda A.J."/>
            <person name="Yan W."/>
            <person name="Fan B."/>
            <person name="Jiang Y."/>
            <person name="Adhikari A."/>
            <person name="Zheng C.-J."/>
            <person name="Schuster L."/>
            <person name="Cowan T.M."/>
            <person name="Smanski M.J."/>
            <person name="Chevrette M.G."/>
            <person name="De Carvalho L.P.S."/>
            <person name="Shen B."/>
        </authorList>
    </citation>
    <scope>NUCLEOTIDE SEQUENCE [LARGE SCALE GENOMIC DNA]</scope>
    <source>
        <strain evidence="1 2">NPDC020594</strain>
    </source>
</reference>
<evidence type="ECO:0000313" key="2">
    <source>
        <dbReference type="Proteomes" id="UP001551011"/>
    </source>
</evidence>
<dbReference type="EMBL" id="JBFAEG010000021">
    <property type="protein sequence ID" value="MEU5710621.1"/>
    <property type="molecule type" value="Genomic_DNA"/>
</dbReference>
<organism evidence="1 2">
    <name type="scientific">Streptomyces flaveolus</name>
    <dbReference type="NCBI Taxonomy" id="67297"/>
    <lineage>
        <taxon>Bacteria</taxon>
        <taxon>Bacillati</taxon>
        <taxon>Actinomycetota</taxon>
        <taxon>Actinomycetes</taxon>
        <taxon>Kitasatosporales</taxon>
        <taxon>Streptomycetaceae</taxon>
        <taxon>Streptomyces</taxon>
    </lineage>
</organism>
<dbReference type="Proteomes" id="UP001551011">
    <property type="component" value="Unassembled WGS sequence"/>
</dbReference>
<keyword evidence="2" id="KW-1185">Reference proteome</keyword>
<proteinExistence type="predicted"/>
<dbReference type="RefSeq" id="WP_030646678.1">
    <property type="nucleotide sequence ID" value="NZ_JBFAEG010000021.1"/>
</dbReference>
<accession>A0ABV3AFA7</accession>
<protein>
    <submittedName>
        <fullName evidence="1">Uncharacterized protein</fullName>
    </submittedName>
</protein>
<name>A0ABV3AFA7_9ACTN</name>
<comment type="caution">
    <text evidence="1">The sequence shown here is derived from an EMBL/GenBank/DDBJ whole genome shotgun (WGS) entry which is preliminary data.</text>
</comment>
<evidence type="ECO:0000313" key="1">
    <source>
        <dbReference type="EMBL" id="MEU5710621.1"/>
    </source>
</evidence>
<gene>
    <name evidence="1" type="ORF">AB0H04_27740</name>
</gene>